<dbReference type="InterPro" id="IPR018584">
    <property type="entry name" value="GT87"/>
</dbReference>
<gene>
    <name evidence="9" type="ORF">PCC79_15745</name>
</gene>
<evidence type="ECO:0000313" key="10">
    <source>
        <dbReference type="Proteomes" id="UP001434337"/>
    </source>
</evidence>
<protein>
    <submittedName>
        <fullName evidence="9">Glycosyltransferase 87 family protein</fullName>
    </submittedName>
</protein>
<sequence length="405" mass="42913">MRGPGLTAVLGGPLGRHAEPAGWTPRAGWVLALATLTWAVLVARHTPCVEDGSAQYRALCYSDIAALWGPRGIDRGLLPYLQTDLEYPVLTGGLIAATRALAGWLPSTGLATNFFGLTALALFACFLGLVAVHLRLDARGAALLAGSPLVLAAGLINWDLLAVLLTSAALLAWTRNRPGLAGVLIGLGLSAKFYPALLLVPLAALCLRDRSWPALARLAAGAAGAFLAVNLPVYLLAPDGWWHQWTFHAGRGADLGSLWYVLQLAGWTLPAATLSRTLLLLGLAGVAALALAAPRRPRATDLAFLVVALFCLVNVVYSPQYVVWLLPLLLLTRPGWLRLAAFTGAELLYWWAVWAYLDGQLYSGDGSARPYAAAVLLRLGVQAWLAASVVVDALRPAPATPQVRP</sequence>
<keyword evidence="10" id="KW-1185">Reference proteome</keyword>
<evidence type="ECO:0000256" key="1">
    <source>
        <dbReference type="ARBA" id="ARBA00004651"/>
    </source>
</evidence>
<keyword evidence="6 8" id="KW-0472">Membrane</keyword>
<keyword evidence="2" id="KW-1003">Cell membrane</keyword>
<dbReference type="Proteomes" id="UP001434337">
    <property type="component" value="Chromosome"/>
</dbReference>
<organism evidence="9 10">
    <name type="scientific">Propioniciclava soli</name>
    <dbReference type="NCBI Taxonomy" id="2775081"/>
    <lineage>
        <taxon>Bacteria</taxon>
        <taxon>Bacillati</taxon>
        <taxon>Actinomycetota</taxon>
        <taxon>Actinomycetes</taxon>
        <taxon>Propionibacteriales</taxon>
        <taxon>Propionibacteriaceae</taxon>
        <taxon>Propioniciclava</taxon>
    </lineage>
</organism>
<evidence type="ECO:0000313" key="9">
    <source>
        <dbReference type="EMBL" id="WZW98322.1"/>
    </source>
</evidence>
<comment type="similarity">
    <text evidence="7">Belongs to the glycosyltransferase 87 family.</text>
</comment>
<evidence type="ECO:0000256" key="8">
    <source>
        <dbReference type="SAM" id="Phobius"/>
    </source>
</evidence>
<feature type="transmembrane region" description="Helical" evidence="8">
    <location>
        <begin position="214"/>
        <end position="237"/>
    </location>
</feature>
<dbReference type="RefSeq" id="WP_342372391.1">
    <property type="nucleotide sequence ID" value="NZ_CP115965.1"/>
</dbReference>
<evidence type="ECO:0000256" key="7">
    <source>
        <dbReference type="ARBA" id="ARBA00024033"/>
    </source>
</evidence>
<dbReference type="Pfam" id="PF09594">
    <property type="entry name" value="GT87"/>
    <property type="match status" value="1"/>
</dbReference>
<feature type="transmembrane region" description="Helical" evidence="8">
    <location>
        <begin position="179"/>
        <end position="207"/>
    </location>
</feature>
<keyword evidence="4 8" id="KW-0812">Transmembrane</keyword>
<proteinExistence type="inferred from homology"/>
<dbReference type="PIRSF" id="PIRSF010361">
    <property type="entry name" value="UCP010361"/>
    <property type="match status" value="1"/>
</dbReference>
<reference evidence="9 10" key="1">
    <citation type="journal article" date="2023" name="Environ Microbiome">
        <title>A coral-associated actinobacterium mitigates coral bleaching under heat stress.</title>
        <authorList>
            <person name="Li J."/>
            <person name="Zou Y."/>
            <person name="Li Q."/>
            <person name="Zhang J."/>
            <person name="Bourne D.G."/>
            <person name="Lyu Y."/>
            <person name="Liu C."/>
            <person name="Zhang S."/>
        </authorList>
    </citation>
    <scope>NUCLEOTIDE SEQUENCE [LARGE SCALE GENOMIC DNA]</scope>
    <source>
        <strain evidence="9 10">SCSIO 13291</strain>
    </source>
</reference>
<keyword evidence="5 8" id="KW-1133">Transmembrane helix</keyword>
<dbReference type="InterPro" id="IPR016570">
    <property type="entry name" value="UCP010361"/>
</dbReference>
<evidence type="ECO:0000256" key="6">
    <source>
        <dbReference type="ARBA" id="ARBA00023136"/>
    </source>
</evidence>
<name>A0ABZ3C7R7_9ACTN</name>
<accession>A0ABZ3C7R7</accession>
<feature type="transmembrane region" description="Helical" evidence="8">
    <location>
        <begin position="114"/>
        <end position="136"/>
    </location>
</feature>
<evidence type="ECO:0000256" key="3">
    <source>
        <dbReference type="ARBA" id="ARBA00022679"/>
    </source>
</evidence>
<evidence type="ECO:0000256" key="2">
    <source>
        <dbReference type="ARBA" id="ARBA00022475"/>
    </source>
</evidence>
<keyword evidence="3" id="KW-0808">Transferase</keyword>
<evidence type="ECO:0000256" key="5">
    <source>
        <dbReference type="ARBA" id="ARBA00022989"/>
    </source>
</evidence>
<evidence type="ECO:0000256" key="4">
    <source>
        <dbReference type="ARBA" id="ARBA00022692"/>
    </source>
</evidence>
<feature type="transmembrane region" description="Helical" evidence="8">
    <location>
        <begin position="257"/>
        <end position="290"/>
    </location>
</feature>
<feature type="transmembrane region" description="Helical" evidence="8">
    <location>
        <begin position="336"/>
        <end position="357"/>
    </location>
</feature>
<comment type="subcellular location">
    <subcellularLocation>
        <location evidence="1">Cell membrane</location>
        <topology evidence="1">Multi-pass membrane protein</topology>
    </subcellularLocation>
</comment>
<feature type="transmembrane region" description="Helical" evidence="8">
    <location>
        <begin position="302"/>
        <end position="324"/>
    </location>
</feature>
<dbReference type="EMBL" id="CP115965">
    <property type="protein sequence ID" value="WZW98322.1"/>
    <property type="molecule type" value="Genomic_DNA"/>
</dbReference>
<feature type="transmembrane region" description="Helical" evidence="8">
    <location>
        <begin position="148"/>
        <end position="173"/>
    </location>
</feature>